<protein>
    <submittedName>
        <fullName evidence="1">Uncharacterized protein</fullName>
    </submittedName>
</protein>
<accession>A0A2S2QUP3</accession>
<organism evidence="1">
    <name type="scientific">Sipha flava</name>
    <name type="common">yellow sugarcane aphid</name>
    <dbReference type="NCBI Taxonomy" id="143950"/>
    <lineage>
        <taxon>Eukaryota</taxon>
        <taxon>Metazoa</taxon>
        <taxon>Ecdysozoa</taxon>
        <taxon>Arthropoda</taxon>
        <taxon>Hexapoda</taxon>
        <taxon>Insecta</taxon>
        <taxon>Pterygota</taxon>
        <taxon>Neoptera</taxon>
        <taxon>Paraneoptera</taxon>
        <taxon>Hemiptera</taxon>
        <taxon>Sternorrhyncha</taxon>
        <taxon>Aphidomorpha</taxon>
        <taxon>Aphidoidea</taxon>
        <taxon>Aphididae</taxon>
        <taxon>Sipha</taxon>
    </lineage>
</organism>
<evidence type="ECO:0000313" key="1">
    <source>
        <dbReference type="EMBL" id="MBY81455.1"/>
    </source>
</evidence>
<gene>
    <name evidence="1" type="ORF">g.114641</name>
</gene>
<reference evidence="1" key="1">
    <citation type="submission" date="2018-04" db="EMBL/GenBank/DDBJ databases">
        <title>Transcriptome assembly of Sipha flava.</title>
        <authorList>
            <person name="Scully E.D."/>
            <person name="Geib S.M."/>
            <person name="Palmer N.A."/>
            <person name="Koch K."/>
            <person name="Bradshaw J."/>
            <person name="Heng-Moss T."/>
            <person name="Sarath G."/>
        </authorList>
    </citation>
    <scope>NUCLEOTIDE SEQUENCE</scope>
</reference>
<proteinExistence type="predicted"/>
<dbReference type="EMBL" id="GGMS01012252">
    <property type="protein sequence ID" value="MBY81455.1"/>
    <property type="molecule type" value="Transcribed_RNA"/>
</dbReference>
<sequence length="125" mass="14204">MYFYLSLFFGTTYKYTRGCPCCTRTIKVEQPTPVGNPKGQPKNVNHRPTEPLNLCRREYCAYAITIVVVSLTPNGNLGAMNRINNEYAVLTSSFSKTIATRTNDNVHRRIRTAWLGTRRENIAAQ</sequence>
<dbReference type="AlphaFoldDB" id="A0A2S2QUP3"/>
<name>A0A2S2QUP3_9HEMI</name>